<feature type="compositionally biased region" description="Low complexity" evidence="6">
    <location>
        <begin position="693"/>
        <end position="715"/>
    </location>
</feature>
<dbReference type="PROSITE" id="PS50160">
    <property type="entry name" value="DNA_LIGASE_A3"/>
    <property type="match status" value="1"/>
</dbReference>
<gene>
    <name evidence="8" type="ORF">BS50DRAFT_628562</name>
</gene>
<dbReference type="AlphaFoldDB" id="A0A2T2PCV1"/>
<dbReference type="Pfam" id="PF04675">
    <property type="entry name" value="DNA_ligase_A_N"/>
    <property type="match status" value="1"/>
</dbReference>
<feature type="domain" description="ATP-dependent DNA ligase family profile" evidence="7">
    <location>
        <begin position="394"/>
        <end position="539"/>
    </location>
</feature>
<dbReference type="GO" id="GO:0006310">
    <property type="term" value="P:DNA recombination"/>
    <property type="evidence" value="ECO:0007669"/>
    <property type="project" value="InterPro"/>
</dbReference>
<accession>A0A2T2PCV1</accession>
<name>A0A2T2PCV1_CORCC</name>
<evidence type="ECO:0000313" key="9">
    <source>
        <dbReference type="Proteomes" id="UP000240883"/>
    </source>
</evidence>
<dbReference type="GO" id="GO:0006303">
    <property type="term" value="P:double-strand break repair via nonhomologous end joining"/>
    <property type="evidence" value="ECO:0007669"/>
    <property type="project" value="TreeGrafter"/>
</dbReference>
<dbReference type="Pfam" id="PF01068">
    <property type="entry name" value="DNA_ligase_A_M"/>
    <property type="match status" value="1"/>
</dbReference>
<dbReference type="GO" id="GO:0006297">
    <property type="term" value="P:nucleotide-excision repair, DNA gap filling"/>
    <property type="evidence" value="ECO:0007669"/>
    <property type="project" value="TreeGrafter"/>
</dbReference>
<organism evidence="8 9">
    <name type="scientific">Corynespora cassiicola Philippines</name>
    <dbReference type="NCBI Taxonomy" id="1448308"/>
    <lineage>
        <taxon>Eukaryota</taxon>
        <taxon>Fungi</taxon>
        <taxon>Dikarya</taxon>
        <taxon>Ascomycota</taxon>
        <taxon>Pezizomycotina</taxon>
        <taxon>Dothideomycetes</taxon>
        <taxon>Pleosporomycetidae</taxon>
        <taxon>Pleosporales</taxon>
        <taxon>Corynesporascaceae</taxon>
        <taxon>Corynespora</taxon>
    </lineage>
</organism>
<dbReference type="Gene3D" id="3.30.470.30">
    <property type="entry name" value="DNA ligase/mRNA capping enzyme"/>
    <property type="match status" value="1"/>
</dbReference>
<dbReference type="Gene3D" id="1.10.3260.10">
    <property type="entry name" value="DNA ligase, ATP-dependent, N-terminal domain"/>
    <property type="match status" value="1"/>
</dbReference>
<evidence type="ECO:0000256" key="5">
    <source>
        <dbReference type="ARBA" id="ARBA00023242"/>
    </source>
</evidence>
<evidence type="ECO:0000256" key="1">
    <source>
        <dbReference type="ARBA" id="ARBA00007572"/>
    </source>
</evidence>
<keyword evidence="4" id="KW-0067">ATP-binding</keyword>
<reference evidence="8 9" key="1">
    <citation type="journal article" date="2018" name="Front. Microbiol.">
        <title>Genome-Wide Analysis of Corynespora cassiicola Leaf Fall Disease Putative Effectors.</title>
        <authorList>
            <person name="Lopez D."/>
            <person name="Ribeiro S."/>
            <person name="Label P."/>
            <person name="Fumanal B."/>
            <person name="Venisse J.S."/>
            <person name="Kohler A."/>
            <person name="de Oliveira R.R."/>
            <person name="Labutti K."/>
            <person name="Lipzen A."/>
            <person name="Lail K."/>
            <person name="Bauer D."/>
            <person name="Ohm R.A."/>
            <person name="Barry K.W."/>
            <person name="Spatafora J."/>
            <person name="Grigoriev I.V."/>
            <person name="Martin F.M."/>
            <person name="Pujade-Renaud V."/>
        </authorList>
    </citation>
    <scope>NUCLEOTIDE SEQUENCE [LARGE SCALE GENOMIC DNA]</scope>
    <source>
        <strain evidence="8 9">Philippines</strain>
    </source>
</reference>
<comment type="similarity">
    <text evidence="1">Belongs to the ATP-dependent DNA ligase family.</text>
</comment>
<dbReference type="InterPro" id="IPR036599">
    <property type="entry name" value="DNA_ligase_N_sf"/>
</dbReference>
<protein>
    <recommendedName>
        <fullName evidence="7">ATP-dependent DNA ligase family profile domain-containing protein</fullName>
    </recommendedName>
</protein>
<evidence type="ECO:0000313" key="8">
    <source>
        <dbReference type="EMBL" id="PSN75366.1"/>
    </source>
</evidence>
<dbReference type="STRING" id="1448308.A0A2T2PCV1"/>
<dbReference type="GO" id="GO:0005524">
    <property type="term" value="F:ATP binding"/>
    <property type="evidence" value="ECO:0007669"/>
    <property type="project" value="UniProtKB-KW"/>
</dbReference>
<dbReference type="InterPro" id="IPR012308">
    <property type="entry name" value="DNA_ligase_ATP-dep_N"/>
</dbReference>
<feature type="region of interest" description="Disordered" evidence="6">
    <location>
        <begin position="692"/>
        <end position="842"/>
    </location>
</feature>
<dbReference type="InterPro" id="IPR012310">
    <property type="entry name" value="DNA_ligase_ATP-dep_cent"/>
</dbReference>
<dbReference type="Proteomes" id="UP000240883">
    <property type="component" value="Unassembled WGS sequence"/>
</dbReference>
<keyword evidence="5" id="KW-0539">Nucleus</keyword>
<evidence type="ECO:0000256" key="2">
    <source>
        <dbReference type="ARBA" id="ARBA00022598"/>
    </source>
</evidence>
<dbReference type="Gene3D" id="2.40.50.140">
    <property type="entry name" value="Nucleic acid-binding proteins"/>
    <property type="match status" value="1"/>
</dbReference>
<evidence type="ECO:0000259" key="7">
    <source>
        <dbReference type="PROSITE" id="PS50160"/>
    </source>
</evidence>
<dbReference type="GO" id="GO:0032807">
    <property type="term" value="C:DNA ligase IV complex"/>
    <property type="evidence" value="ECO:0007669"/>
    <property type="project" value="TreeGrafter"/>
</dbReference>
<keyword evidence="9" id="KW-1185">Reference proteome</keyword>
<evidence type="ECO:0000256" key="4">
    <source>
        <dbReference type="ARBA" id="ARBA00022840"/>
    </source>
</evidence>
<dbReference type="SUPFAM" id="SSF56091">
    <property type="entry name" value="DNA ligase/mRNA capping enzyme, catalytic domain"/>
    <property type="match status" value="1"/>
</dbReference>
<proteinExistence type="inferred from homology"/>
<dbReference type="EMBL" id="KZ678128">
    <property type="protein sequence ID" value="PSN75366.1"/>
    <property type="molecule type" value="Genomic_DNA"/>
</dbReference>
<feature type="compositionally biased region" description="Low complexity" evidence="6">
    <location>
        <begin position="739"/>
        <end position="751"/>
    </location>
</feature>
<dbReference type="GO" id="GO:0003677">
    <property type="term" value="F:DNA binding"/>
    <property type="evidence" value="ECO:0007669"/>
    <property type="project" value="InterPro"/>
</dbReference>
<dbReference type="InterPro" id="IPR012340">
    <property type="entry name" value="NA-bd_OB-fold"/>
</dbReference>
<dbReference type="PANTHER" id="PTHR45997:SF2">
    <property type="entry name" value="ATP DEPENDENT DNA LIGASE DOMAIN PROTEIN (AFU_ORTHOLOGUE AFUA_5G02430)"/>
    <property type="match status" value="1"/>
</dbReference>
<dbReference type="OrthoDB" id="2160351at2759"/>
<dbReference type="InterPro" id="IPR029710">
    <property type="entry name" value="LIG4"/>
</dbReference>
<evidence type="ECO:0000256" key="6">
    <source>
        <dbReference type="SAM" id="MobiDB-lite"/>
    </source>
</evidence>
<dbReference type="CDD" id="cd08039">
    <property type="entry name" value="Adenylation_DNA_ligase_Fungal"/>
    <property type="match status" value="1"/>
</dbReference>
<keyword evidence="3" id="KW-0547">Nucleotide-binding</keyword>
<evidence type="ECO:0000256" key="3">
    <source>
        <dbReference type="ARBA" id="ARBA00022741"/>
    </source>
</evidence>
<keyword evidence="2" id="KW-0436">Ligase</keyword>
<sequence length="873" mass="99572">MTISFSDICDLLESVEKIMARKRRLPSTEEKEAIQQAVSKWFTAYRQDLDRPDTDGAAILSAILPHMRKDRVYGLQVESLAKKIAKVLNFSASQRVVMDKFKTSEVGDLGTSVQRIMRHFDGTFRKKPPTSIEQVDRFLVQLAAKTRFSDPAIKDKREEDLDIDEEFRKLLIRLESREIKWLVRLVLRAYPTVELDESFVCSQYHFLLPELLLFQDDFDAVFSVLRGGLRSYPSRPGPAAEVALRIEAAKQLVPSVGVKVGRPTFRKAWSFKNCLQMVGNRAWAAETKYDGEYCEIHVNLEDSRNSIQIFSKNGKDATADRQALHSTIRDALRIGCDDCIFKQKCILLGEMVLWNDKEQAILPFSKIRKHISRSGSFIGTLEDSLPHEWEHLMIVFFDILLMDKQPIMRQCLQDRRAVLRDLVRVIPGRSIRSEWTLLDFKSDTGVTDLKQAFARTLAYQQEGLVLKPLHSPYFPLITDIRNGQPGYFIKMKKDYLSDMGGERDLGDFAIIGACYDPQTAPKTDLRPLHWTHFHIACLTNKQDVDRKNAKSHYKVVGCLSLDKCISKVDLKYLNRNGYLVHVPIGKDNSINRFDFEQPNNYGPRMKVVFKRPFIGEILGGGYEQVQNEAFEMLRHPRLKKIHNDRTLEDAITMQELEEMAADKWEVPDPDELDGHVKDVALLAKKYIKEMRGSSEYATTQETSTTQLTTPSNTQESPSSYHTPPDVVVNEMQQRVSQVTHTTLSTQNSSSTQADGLRVSREFLALVPQDTSERADNSRPVEPVQPGLIPLPTPPGSAPGAPSTAFASKKRKQEDDIISPPASKRRRMRDPLKSRTTNAELGSFDHDSEEKVLYIYPQVGWRVVVHEEAEEELR</sequence>
<dbReference type="PANTHER" id="PTHR45997">
    <property type="entry name" value="DNA LIGASE 4"/>
    <property type="match status" value="1"/>
</dbReference>
<dbReference type="GO" id="GO:0003910">
    <property type="term" value="F:DNA ligase (ATP) activity"/>
    <property type="evidence" value="ECO:0007669"/>
    <property type="project" value="InterPro"/>
</dbReference>